<keyword evidence="1" id="KW-0812">Transmembrane</keyword>
<sequence length="455" mass="54222">MSVVTFRCDFLEQLPEEEKEAFENIFPCTKYPSHQKVMITLEQWDSIKLDYEQKIKDYYGFIEPQNDPDSDYEPRINYLEFTKHCPRILYPLQLEIKHDKEPKIKNLLQIALENKPDIQVYDIHSFLDLEDILMRGYPCGNCEPTTTNPNSEINIENLSNDLSSGKTFYKISPNVYSQICNFKFMTEFLSRPQQESDNDPSVPYNKCLAIFMVFYYMRCNYLCTEFIKNMETIMGNFHGLLDMRELMLKLHFPISIAQEELTPNRYLAKLADGFPTLVDMKLSYYKFFVWETGHKITLCFSQSKTFYMNKITYSTFAENFENMTVKKLQRYYQFRLSMLYTFKLLVPDQENFELAKTIGFIDSHRIDWYFWKENVIRYPFFVRQPETDFLVKRQYETLLKMKSRYYNFFLNLFTDYRRSLVHDPVSLVFNIAAVVFAMTGVIGVLQNAGIIPSFR</sequence>
<accession>A0ABP9Z9V0</accession>
<keyword evidence="3" id="KW-1185">Reference proteome</keyword>
<gene>
    <name evidence="2" type="ORF">MFLAVUS_009419</name>
</gene>
<dbReference type="EMBL" id="BAABUK010000028">
    <property type="protein sequence ID" value="GAA5815900.1"/>
    <property type="molecule type" value="Genomic_DNA"/>
</dbReference>
<name>A0ABP9Z9V0_9FUNG</name>
<keyword evidence="1" id="KW-1133">Transmembrane helix</keyword>
<keyword evidence="1" id="KW-0472">Membrane</keyword>
<evidence type="ECO:0000313" key="2">
    <source>
        <dbReference type="EMBL" id="GAA5815900.1"/>
    </source>
</evidence>
<protein>
    <submittedName>
        <fullName evidence="2">Uncharacterized protein</fullName>
    </submittedName>
</protein>
<comment type="caution">
    <text evidence="2">The sequence shown here is derived from an EMBL/GenBank/DDBJ whole genome shotgun (WGS) entry which is preliminary data.</text>
</comment>
<feature type="transmembrane region" description="Helical" evidence="1">
    <location>
        <begin position="427"/>
        <end position="445"/>
    </location>
</feature>
<evidence type="ECO:0000313" key="3">
    <source>
        <dbReference type="Proteomes" id="UP001473302"/>
    </source>
</evidence>
<evidence type="ECO:0000256" key="1">
    <source>
        <dbReference type="SAM" id="Phobius"/>
    </source>
</evidence>
<proteinExistence type="predicted"/>
<organism evidence="2 3">
    <name type="scientific">Mucor flavus</name>
    <dbReference type="NCBI Taxonomy" id="439312"/>
    <lineage>
        <taxon>Eukaryota</taxon>
        <taxon>Fungi</taxon>
        <taxon>Fungi incertae sedis</taxon>
        <taxon>Mucoromycota</taxon>
        <taxon>Mucoromycotina</taxon>
        <taxon>Mucoromycetes</taxon>
        <taxon>Mucorales</taxon>
        <taxon>Mucorineae</taxon>
        <taxon>Mucoraceae</taxon>
        <taxon>Mucor</taxon>
    </lineage>
</organism>
<reference evidence="2 3" key="1">
    <citation type="submission" date="2024-04" db="EMBL/GenBank/DDBJ databases">
        <title>genome sequences of Mucor flavus KT1a and Helicostylum pulchrum KT1b strains isolated from the surface of a dry-aged beef.</title>
        <authorList>
            <person name="Toyotome T."/>
            <person name="Hosono M."/>
            <person name="Torimaru M."/>
            <person name="Fukuda K."/>
            <person name="Mikami N."/>
        </authorList>
    </citation>
    <scope>NUCLEOTIDE SEQUENCE [LARGE SCALE GENOMIC DNA]</scope>
    <source>
        <strain evidence="2 3">KT1a</strain>
    </source>
</reference>
<dbReference type="Proteomes" id="UP001473302">
    <property type="component" value="Unassembled WGS sequence"/>
</dbReference>